<evidence type="ECO:0000256" key="1">
    <source>
        <dbReference type="SAM" id="MobiDB-lite"/>
    </source>
</evidence>
<dbReference type="AlphaFoldDB" id="A0AAD5R9V1"/>
<dbReference type="EMBL" id="JAHQIW010007088">
    <property type="protein sequence ID" value="KAJ1372078.1"/>
    <property type="molecule type" value="Genomic_DNA"/>
</dbReference>
<accession>A0AAD5R9V1</accession>
<organism evidence="2 3">
    <name type="scientific">Parelaphostrongylus tenuis</name>
    <name type="common">Meningeal worm</name>
    <dbReference type="NCBI Taxonomy" id="148309"/>
    <lineage>
        <taxon>Eukaryota</taxon>
        <taxon>Metazoa</taxon>
        <taxon>Ecdysozoa</taxon>
        <taxon>Nematoda</taxon>
        <taxon>Chromadorea</taxon>
        <taxon>Rhabditida</taxon>
        <taxon>Rhabditina</taxon>
        <taxon>Rhabditomorpha</taxon>
        <taxon>Strongyloidea</taxon>
        <taxon>Metastrongylidae</taxon>
        <taxon>Parelaphostrongylus</taxon>
    </lineage>
</organism>
<feature type="region of interest" description="Disordered" evidence="1">
    <location>
        <begin position="1"/>
        <end position="23"/>
    </location>
</feature>
<gene>
    <name evidence="2" type="ORF">KIN20_034139</name>
</gene>
<evidence type="ECO:0000313" key="2">
    <source>
        <dbReference type="EMBL" id="KAJ1372078.1"/>
    </source>
</evidence>
<dbReference type="Proteomes" id="UP001196413">
    <property type="component" value="Unassembled WGS sequence"/>
</dbReference>
<comment type="caution">
    <text evidence="2">The sequence shown here is derived from an EMBL/GenBank/DDBJ whole genome shotgun (WGS) entry which is preliminary data.</text>
</comment>
<reference evidence="2" key="1">
    <citation type="submission" date="2021-06" db="EMBL/GenBank/DDBJ databases">
        <title>Parelaphostrongylus tenuis whole genome reference sequence.</title>
        <authorList>
            <person name="Garwood T.J."/>
            <person name="Larsen P.A."/>
            <person name="Fountain-Jones N.M."/>
            <person name="Garbe J.R."/>
            <person name="Macchietto M.G."/>
            <person name="Kania S.A."/>
            <person name="Gerhold R.W."/>
            <person name="Richards J.E."/>
            <person name="Wolf T.M."/>
        </authorList>
    </citation>
    <scope>NUCLEOTIDE SEQUENCE</scope>
    <source>
        <strain evidence="2">MNPRO001-30</strain>
        <tissue evidence="2">Meninges</tissue>
    </source>
</reference>
<keyword evidence="3" id="KW-1185">Reference proteome</keyword>
<protein>
    <submittedName>
        <fullName evidence="2">Uncharacterized protein</fullName>
    </submittedName>
</protein>
<proteinExistence type="predicted"/>
<evidence type="ECO:0000313" key="3">
    <source>
        <dbReference type="Proteomes" id="UP001196413"/>
    </source>
</evidence>
<name>A0AAD5R9V1_PARTN</name>
<sequence length="57" mass="6575">MYPNGPMVKDVQRKQMSEPGLKFSDCRPKQFGRGHIEVIVMGWKLREVQGITLRSVD</sequence>